<organism evidence="1 2">
    <name type="scientific">Mesorhizobium australicum</name>
    <dbReference type="NCBI Taxonomy" id="536018"/>
    <lineage>
        <taxon>Bacteria</taxon>
        <taxon>Pseudomonadati</taxon>
        <taxon>Pseudomonadota</taxon>
        <taxon>Alphaproteobacteria</taxon>
        <taxon>Hyphomicrobiales</taxon>
        <taxon>Phyllobacteriaceae</taxon>
        <taxon>Mesorhizobium</taxon>
    </lineage>
</organism>
<dbReference type="EMBL" id="JAMYRI010000004">
    <property type="protein sequence ID" value="MER9283925.1"/>
    <property type="molecule type" value="Genomic_DNA"/>
</dbReference>
<reference evidence="1 2" key="1">
    <citation type="journal article" date="2024" name="Proc. Natl. Acad. Sci. U.S.A.">
        <title>The evolutionary genomics of adaptation to stress in wild rhizobium bacteria.</title>
        <authorList>
            <person name="Kehlet-Delgado H."/>
            <person name="Montoya A.P."/>
            <person name="Jensen K.T."/>
            <person name="Wendlandt C.E."/>
            <person name="Dexheimer C."/>
            <person name="Roberts M."/>
            <person name="Torres Martinez L."/>
            <person name="Friesen M.L."/>
            <person name="Griffitts J.S."/>
            <person name="Porter S.S."/>
        </authorList>
    </citation>
    <scope>NUCLEOTIDE SEQUENCE [LARGE SCALE GENOMIC DNA]</scope>
    <source>
        <strain evidence="1 2">M0468</strain>
    </source>
</reference>
<accession>A0ACC6SXV2</accession>
<sequence length="294" mass="33187">MKAALQNYHARMQRVLDHIDQHLNGNLDLDALSGIAAFSKYHFHRQFTATFGLSVHRYVQLARMKRASYRLAFRDAESVTDIAMDAGYDAPDAFARAFRQRFGQSPSSFRKSPDWAPWLAAFGPMDNARSKLMHITYDHDDVTIRDVPPTPVAIMEHRGDRATLGDTIQRFIAWRKAAGLSPETSPTFNVFRSERIPANPADYSMDLCVGTDLPIDADDEQMKAGVIPGGRCAVLRVVHNTNNLEPAALYLYRDWLPASGQEARDFPIYCQRHFSMFPSVPVPDVVCELFLPLK</sequence>
<protein>
    <submittedName>
        <fullName evidence="1">AraC family transcriptional regulator</fullName>
    </submittedName>
</protein>
<keyword evidence="2" id="KW-1185">Reference proteome</keyword>
<proteinExistence type="predicted"/>
<dbReference type="Proteomes" id="UP001480082">
    <property type="component" value="Unassembled WGS sequence"/>
</dbReference>
<evidence type="ECO:0000313" key="2">
    <source>
        <dbReference type="Proteomes" id="UP001480082"/>
    </source>
</evidence>
<gene>
    <name evidence="1" type="ORF">NKI81_08105</name>
</gene>
<evidence type="ECO:0000313" key="1">
    <source>
        <dbReference type="EMBL" id="MER9283925.1"/>
    </source>
</evidence>
<name>A0ACC6SXV2_9HYPH</name>
<comment type="caution">
    <text evidence="1">The sequence shown here is derived from an EMBL/GenBank/DDBJ whole genome shotgun (WGS) entry which is preliminary data.</text>
</comment>